<dbReference type="OrthoDB" id="9762705at2"/>
<dbReference type="InterPro" id="IPR001296">
    <property type="entry name" value="Glyco_trans_1"/>
</dbReference>
<dbReference type="EMBL" id="QRCT01000010">
    <property type="protein sequence ID" value="RDU24799.1"/>
    <property type="molecule type" value="Genomic_DNA"/>
</dbReference>
<dbReference type="Proteomes" id="UP000255036">
    <property type="component" value="Unassembled WGS sequence"/>
</dbReference>
<dbReference type="GO" id="GO:0016757">
    <property type="term" value="F:glycosyltransferase activity"/>
    <property type="evidence" value="ECO:0007669"/>
    <property type="project" value="InterPro"/>
</dbReference>
<dbReference type="RefSeq" id="WP_115480546.1">
    <property type="nucleotide sequence ID" value="NZ_QRCT01000010.1"/>
</dbReference>
<dbReference type="SUPFAM" id="SSF53756">
    <property type="entry name" value="UDP-Glycosyltransferase/glycogen phosphorylase"/>
    <property type="match status" value="1"/>
</dbReference>
<evidence type="ECO:0000313" key="2">
    <source>
        <dbReference type="EMBL" id="RDU24799.1"/>
    </source>
</evidence>
<evidence type="ECO:0000259" key="1">
    <source>
        <dbReference type="Pfam" id="PF00534"/>
    </source>
</evidence>
<dbReference type="PANTHER" id="PTHR12526:SF630">
    <property type="entry name" value="GLYCOSYLTRANSFERASE"/>
    <property type="match status" value="1"/>
</dbReference>
<dbReference type="PANTHER" id="PTHR12526">
    <property type="entry name" value="GLYCOSYLTRANSFERASE"/>
    <property type="match status" value="1"/>
</dbReference>
<name>A0A371AZ25_9FIRM</name>
<accession>A0A371AZ25</accession>
<dbReference type="Pfam" id="PF00534">
    <property type="entry name" value="Glycos_transf_1"/>
    <property type="match status" value="1"/>
</dbReference>
<evidence type="ECO:0000313" key="3">
    <source>
        <dbReference type="Proteomes" id="UP000255036"/>
    </source>
</evidence>
<organism evidence="2 3">
    <name type="scientific">Anaerosacchariphilus polymeriproducens</name>
    <dbReference type="NCBI Taxonomy" id="1812858"/>
    <lineage>
        <taxon>Bacteria</taxon>
        <taxon>Bacillati</taxon>
        <taxon>Bacillota</taxon>
        <taxon>Clostridia</taxon>
        <taxon>Lachnospirales</taxon>
        <taxon>Lachnospiraceae</taxon>
        <taxon>Anaerosacchariphilus</taxon>
    </lineage>
</organism>
<comment type="caution">
    <text evidence="2">The sequence shown here is derived from an EMBL/GenBank/DDBJ whole genome shotgun (WGS) entry which is preliminary data.</text>
</comment>
<gene>
    <name evidence="2" type="ORF">DWV06_02145</name>
</gene>
<sequence>MKEKIKILFVIYYLGSGGAEKALINLLDMIDYERYQVDVLLFKQEGLYLDQLNPKANLLPIIPEFEKIDSNKKYIKWALKNGKPISALKKVYYFYCWKKGKNIDRQEWELCWSKIPSLKKEYDVAVGYMQGLPIRYVAGIVKAKVKFGWIHSEYEKISKNINFDRYFFQRLNYIISVSDKCTNSICKCLPEFKDKTFTLLNLMSSKLINEKANVGEGDTDKFDGIRLLSIGRLEKVKGYEMAIEACSILKQKGHKIRWNVIGIGGLKNELLTLIRQFNIEDCFILIGERSNPYPFIKQADIYVQTSLFEGKSVAIDEAKILRKAICVTNFNSVYDQLEHEKTAEIVEKNPQAIAAGIEKLIKNPDYRELLSQNLAMERDNSNEELLKHYELFERDL</sequence>
<keyword evidence="2" id="KW-0808">Transferase</keyword>
<protein>
    <submittedName>
        <fullName evidence="2">Glycosyltransferase</fullName>
    </submittedName>
</protein>
<keyword evidence="3" id="KW-1185">Reference proteome</keyword>
<dbReference type="AlphaFoldDB" id="A0A371AZ25"/>
<dbReference type="Gene3D" id="3.40.50.2000">
    <property type="entry name" value="Glycogen Phosphorylase B"/>
    <property type="match status" value="2"/>
</dbReference>
<feature type="domain" description="Glycosyl transferase family 1" evidence="1">
    <location>
        <begin position="226"/>
        <end position="373"/>
    </location>
</feature>
<proteinExistence type="predicted"/>
<reference evidence="2 3" key="1">
    <citation type="submission" date="2018-07" db="EMBL/GenBank/DDBJ databases">
        <title>Anaerosacharophilus polymeroproducens gen. nov. sp. nov., an anaerobic bacterium isolated from salt field.</title>
        <authorList>
            <person name="Kim W."/>
            <person name="Yang S.-H."/>
            <person name="Oh J."/>
            <person name="Lee J.-H."/>
            <person name="Kwon K.K."/>
        </authorList>
    </citation>
    <scope>NUCLEOTIDE SEQUENCE [LARGE SCALE GENOMIC DNA]</scope>
    <source>
        <strain evidence="2 3">MCWD5</strain>
    </source>
</reference>
<dbReference type="CDD" id="cd03811">
    <property type="entry name" value="GT4_GT28_WabH-like"/>
    <property type="match status" value="1"/>
</dbReference>